<accession>I2Q5Y4</accession>
<proteinExistence type="predicted"/>
<gene>
    <name evidence="1" type="ORF">DesU5LDRAFT_3569</name>
</gene>
<dbReference type="STRING" id="596152.DesU5LDRAFT_3569"/>
<dbReference type="AlphaFoldDB" id="I2Q5Y4"/>
<dbReference type="EMBL" id="JH600068">
    <property type="protein sequence ID" value="EIG55190.1"/>
    <property type="molecule type" value="Genomic_DNA"/>
</dbReference>
<evidence type="ECO:0000313" key="1">
    <source>
        <dbReference type="EMBL" id="EIG55190.1"/>
    </source>
</evidence>
<reference evidence="1" key="1">
    <citation type="submission" date="2011-11" db="EMBL/GenBank/DDBJ databases">
        <title>Improved High-Quality Draft sequence of Desulfovibrio sp. U5L.</title>
        <authorList>
            <consortium name="US DOE Joint Genome Institute"/>
            <person name="Lucas S."/>
            <person name="Han J."/>
            <person name="Lapidus A."/>
            <person name="Cheng J.-F."/>
            <person name="Goodwin L."/>
            <person name="Pitluck S."/>
            <person name="Peters L."/>
            <person name="Ovchinnikova G."/>
            <person name="Held B."/>
            <person name="Detter J.C."/>
            <person name="Han C."/>
            <person name="Tapia R."/>
            <person name="Land M."/>
            <person name="Hauser L."/>
            <person name="Kyrpides N."/>
            <person name="Ivanova N."/>
            <person name="Pagani I."/>
            <person name="Gabster J."/>
            <person name="Walker C."/>
            <person name="Stolyar S."/>
            <person name="Stahl D."/>
            <person name="Arkin A."/>
            <person name="Dehal P."/>
            <person name="Hazen T."/>
            <person name="Woyke T."/>
        </authorList>
    </citation>
    <scope>NUCLEOTIDE SEQUENCE [LARGE SCALE GENOMIC DNA]</scope>
    <source>
        <strain evidence="1">U5L</strain>
    </source>
</reference>
<sequence length="44" mass="4881">MRRHVEDFPAVGALLWAIGYCDERKPQVGRTETRSGTADSLAGY</sequence>
<organism evidence="1">
    <name type="scientific">Desulfovibrio sp. U5L</name>
    <dbReference type="NCBI Taxonomy" id="596152"/>
    <lineage>
        <taxon>Bacteria</taxon>
        <taxon>Pseudomonadati</taxon>
        <taxon>Thermodesulfobacteriota</taxon>
        <taxon>Desulfovibrionia</taxon>
        <taxon>Desulfovibrionales</taxon>
        <taxon>Desulfovibrionaceae</taxon>
        <taxon>Desulfovibrio</taxon>
    </lineage>
</organism>
<dbReference type="HOGENOM" id="CLU_3215417_0_0_7"/>
<protein>
    <submittedName>
        <fullName evidence="1">Uncharacterized protein</fullName>
    </submittedName>
</protein>
<name>I2Q5Y4_9BACT</name>